<dbReference type="SMART" id="SM01019">
    <property type="entry name" value="B3"/>
    <property type="match status" value="2"/>
</dbReference>
<sequence length="235" mass="27220">MPRKPKRHLLFFKALFRDFTRQLKFPLDFARKHILPENAKLKVSSGETWDVEIEKLDGDNIYLNRGWAKFVKDMKLKTFDFLLFRWFTEKSTFQVSCYGKDGCEKEPPGFNYGANGPAKRTRSAKKEASFTDEGKKPDNSNQRFEIVLKDHQRSRVCFPKRFAEAAGLMGKKKVCVDYIPGEQRACVVLDLRPNGTLHLALGWNEFRKSNGLALGEAYLFEFIPSKKVIQVKQKE</sequence>
<dbReference type="EMBL" id="BMAC01000025">
    <property type="protein sequence ID" value="GFP80953.1"/>
    <property type="molecule type" value="Genomic_DNA"/>
</dbReference>
<evidence type="ECO:0000256" key="2">
    <source>
        <dbReference type="ARBA" id="ARBA00023015"/>
    </source>
</evidence>
<dbReference type="Gene3D" id="2.40.330.10">
    <property type="entry name" value="DNA-binding pseudobarrel domain"/>
    <property type="match status" value="2"/>
</dbReference>
<evidence type="ECO:0000256" key="3">
    <source>
        <dbReference type="ARBA" id="ARBA00023125"/>
    </source>
</evidence>
<comment type="subcellular location">
    <subcellularLocation>
        <location evidence="1">Nucleus</location>
    </subcellularLocation>
</comment>
<keyword evidence="3" id="KW-0238">DNA-binding</keyword>
<feature type="domain" description="TF-B3" evidence="7">
    <location>
        <begin position="141"/>
        <end position="235"/>
    </location>
</feature>
<evidence type="ECO:0000313" key="8">
    <source>
        <dbReference type="EMBL" id="GFP80953.1"/>
    </source>
</evidence>
<dbReference type="GO" id="GO:0005634">
    <property type="term" value="C:nucleus"/>
    <property type="evidence" value="ECO:0007669"/>
    <property type="project" value="UniProtKB-SubCell"/>
</dbReference>
<dbReference type="InterPro" id="IPR050655">
    <property type="entry name" value="Plant_B3_domain"/>
</dbReference>
<comment type="caution">
    <text evidence="8">The sequence shown here is derived from an EMBL/GenBank/DDBJ whole genome shotgun (WGS) entry which is preliminary data.</text>
</comment>
<accession>A0A830B914</accession>
<keyword evidence="5" id="KW-0539">Nucleus</keyword>
<dbReference type="Proteomes" id="UP000653305">
    <property type="component" value="Unassembled WGS sequence"/>
</dbReference>
<evidence type="ECO:0000256" key="5">
    <source>
        <dbReference type="ARBA" id="ARBA00023242"/>
    </source>
</evidence>
<dbReference type="PROSITE" id="PS50863">
    <property type="entry name" value="B3"/>
    <property type="match status" value="2"/>
</dbReference>
<evidence type="ECO:0000313" key="9">
    <source>
        <dbReference type="Proteomes" id="UP000653305"/>
    </source>
</evidence>
<gene>
    <name evidence="8" type="ORF">PHJA_000238600</name>
</gene>
<dbReference type="PANTHER" id="PTHR31920:SF122">
    <property type="entry name" value="B3 DOMAIN-CONTAINING PROTEIN REM23"/>
    <property type="match status" value="1"/>
</dbReference>
<name>A0A830B914_9LAMI</name>
<reference evidence="8" key="1">
    <citation type="submission" date="2020-07" db="EMBL/GenBank/DDBJ databases">
        <title>Ethylene signaling mediates host invasion by parasitic plants.</title>
        <authorList>
            <person name="Yoshida S."/>
        </authorList>
    </citation>
    <scope>NUCLEOTIDE SEQUENCE</scope>
    <source>
        <strain evidence="8">Okayama</strain>
    </source>
</reference>
<dbReference type="OrthoDB" id="913075at2759"/>
<keyword evidence="9" id="KW-1185">Reference proteome</keyword>
<dbReference type="PANTHER" id="PTHR31920">
    <property type="entry name" value="B3 DOMAIN-CONTAINING"/>
    <property type="match status" value="1"/>
</dbReference>
<keyword evidence="4" id="KW-0804">Transcription</keyword>
<feature type="region of interest" description="Disordered" evidence="6">
    <location>
        <begin position="109"/>
        <end position="138"/>
    </location>
</feature>
<protein>
    <submittedName>
        <fullName evidence="8">B3 domain-containing protein os03g0120900</fullName>
    </submittedName>
</protein>
<keyword evidence="2" id="KW-0805">Transcription regulation</keyword>
<evidence type="ECO:0000256" key="1">
    <source>
        <dbReference type="ARBA" id="ARBA00004123"/>
    </source>
</evidence>
<evidence type="ECO:0000256" key="6">
    <source>
        <dbReference type="SAM" id="MobiDB-lite"/>
    </source>
</evidence>
<evidence type="ECO:0000259" key="7">
    <source>
        <dbReference type="PROSITE" id="PS50863"/>
    </source>
</evidence>
<organism evidence="8 9">
    <name type="scientific">Phtheirospermum japonicum</name>
    <dbReference type="NCBI Taxonomy" id="374723"/>
    <lineage>
        <taxon>Eukaryota</taxon>
        <taxon>Viridiplantae</taxon>
        <taxon>Streptophyta</taxon>
        <taxon>Embryophyta</taxon>
        <taxon>Tracheophyta</taxon>
        <taxon>Spermatophyta</taxon>
        <taxon>Magnoliopsida</taxon>
        <taxon>eudicotyledons</taxon>
        <taxon>Gunneridae</taxon>
        <taxon>Pentapetalae</taxon>
        <taxon>asterids</taxon>
        <taxon>lamiids</taxon>
        <taxon>Lamiales</taxon>
        <taxon>Orobanchaceae</taxon>
        <taxon>Orobanchaceae incertae sedis</taxon>
        <taxon>Phtheirospermum</taxon>
    </lineage>
</organism>
<evidence type="ECO:0000256" key="4">
    <source>
        <dbReference type="ARBA" id="ARBA00023163"/>
    </source>
</evidence>
<dbReference type="GO" id="GO:0003677">
    <property type="term" value="F:DNA binding"/>
    <property type="evidence" value="ECO:0007669"/>
    <property type="project" value="UniProtKB-KW"/>
</dbReference>
<dbReference type="InterPro" id="IPR003340">
    <property type="entry name" value="B3_DNA-bd"/>
</dbReference>
<dbReference type="AlphaFoldDB" id="A0A830B914"/>
<proteinExistence type="predicted"/>
<dbReference type="SUPFAM" id="SSF101936">
    <property type="entry name" value="DNA-binding pseudobarrel domain"/>
    <property type="match status" value="2"/>
</dbReference>
<feature type="compositionally biased region" description="Basic and acidic residues" evidence="6">
    <location>
        <begin position="124"/>
        <end position="138"/>
    </location>
</feature>
<dbReference type="Pfam" id="PF02362">
    <property type="entry name" value="B3"/>
    <property type="match status" value="1"/>
</dbReference>
<feature type="domain" description="TF-B3" evidence="7">
    <location>
        <begin position="8"/>
        <end position="101"/>
    </location>
</feature>
<dbReference type="InterPro" id="IPR015300">
    <property type="entry name" value="DNA-bd_pseudobarrel_sf"/>
</dbReference>
<dbReference type="CDD" id="cd10017">
    <property type="entry name" value="B3_DNA"/>
    <property type="match status" value="1"/>
</dbReference>